<organism evidence="1 2">
    <name type="scientific">Paracoccus cavernae</name>
    <dbReference type="NCBI Taxonomy" id="1571207"/>
    <lineage>
        <taxon>Bacteria</taxon>
        <taxon>Pseudomonadati</taxon>
        <taxon>Pseudomonadota</taxon>
        <taxon>Alphaproteobacteria</taxon>
        <taxon>Rhodobacterales</taxon>
        <taxon>Paracoccaceae</taxon>
        <taxon>Paracoccus</taxon>
    </lineage>
</organism>
<reference evidence="2" key="1">
    <citation type="journal article" date="2019" name="Int. J. Syst. Evol. Microbiol.">
        <title>The Global Catalogue of Microorganisms (GCM) 10K type strain sequencing project: providing services to taxonomists for standard genome sequencing and annotation.</title>
        <authorList>
            <consortium name="The Broad Institute Genomics Platform"/>
            <consortium name="The Broad Institute Genome Sequencing Center for Infectious Disease"/>
            <person name="Wu L."/>
            <person name="Ma J."/>
        </authorList>
    </citation>
    <scope>NUCLEOTIDE SEQUENCE [LARGE SCALE GENOMIC DNA]</scope>
    <source>
        <strain evidence="2">CECT 8482</strain>
    </source>
</reference>
<evidence type="ECO:0000313" key="1">
    <source>
        <dbReference type="EMBL" id="MDN3711750.1"/>
    </source>
</evidence>
<name>A0ABT8D5G7_9RHOB</name>
<dbReference type="Proteomes" id="UP001243846">
    <property type="component" value="Unassembled WGS sequence"/>
</dbReference>
<dbReference type="RefSeq" id="WP_377685981.1">
    <property type="nucleotide sequence ID" value="NZ_JBHMDZ010000013.1"/>
</dbReference>
<accession>A0ABT8D5G7</accession>
<keyword evidence="2" id="KW-1185">Reference proteome</keyword>
<sequence>MATETHADRQELDDWAIYGPKDPEISRLVARLVLDHGLRVRDVEALILVILQEKIAAEEAR</sequence>
<evidence type="ECO:0000313" key="2">
    <source>
        <dbReference type="Proteomes" id="UP001243846"/>
    </source>
</evidence>
<protein>
    <submittedName>
        <fullName evidence="1">Uncharacterized protein</fullName>
    </submittedName>
</protein>
<gene>
    <name evidence="1" type="ORF">QWZ10_07730</name>
</gene>
<dbReference type="EMBL" id="JAUFRC010000001">
    <property type="protein sequence ID" value="MDN3711750.1"/>
    <property type="molecule type" value="Genomic_DNA"/>
</dbReference>
<proteinExistence type="predicted"/>
<comment type="caution">
    <text evidence="1">The sequence shown here is derived from an EMBL/GenBank/DDBJ whole genome shotgun (WGS) entry which is preliminary data.</text>
</comment>